<dbReference type="GO" id="GO:0061799">
    <property type="term" value="F:cyclic pyranopterin monophosphate synthase activity"/>
    <property type="evidence" value="ECO:0007669"/>
    <property type="project" value="UniProtKB-UniRule"/>
</dbReference>
<evidence type="ECO:0000313" key="9">
    <source>
        <dbReference type="EMBL" id="BAI64278.1"/>
    </source>
</evidence>
<dbReference type="NCBIfam" id="NF006870">
    <property type="entry name" value="PRK09364.1"/>
    <property type="match status" value="1"/>
</dbReference>
<dbReference type="eggNOG" id="COG0315">
    <property type="taxonomic scope" value="Bacteria"/>
</dbReference>
<dbReference type="Proteomes" id="UP000001883">
    <property type="component" value="Chromosome"/>
</dbReference>
<evidence type="ECO:0000256" key="7">
    <source>
        <dbReference type="SAM" id="MobiDB-lite"/>
    </source>
</evidence>
<reference evidence="9 10" key="3">
    <citation type="journal article" date="2010" name="Sequencing">
        <title>Complete Genome Sequence of Rothia mucilaginosa DY-18: A Clinical Isolate with Dense Meshwork-Like Structures from a Persistent Apical Periodontitis Lesion.</title>
        <authorList>
            <person name="Yamane K."/>
            <person name="Nambu T."/>
            <person name="Yamanaka T."/>
            <person name="Mashimo C."/>
            <person name="Sugimori C."/>
            <person name="Leung K.-P."/>
            <person name="Fukushima H."/>
        </authorList>
    </citation>
    <scope>NUCLEOTIDE SEQUENCE [LARGE SCALE GENOMIC DNA]</scope>
    <source>
        <strain evidence="9 10">DY-18</strain>
    </source>
</reference>
<feature type="compositionally biased region" description="Polar residues" evidence="7">
    <location>
        <begin position="1"/>
        <end position="14"/>
    </location>
</feature>
<evidence type="ECO:0000256" key="2">
    <source>
        <dbReference type="ARBA" id="ARBA00005046"/>
    </source>
</evidence>
<comment type="subunit">
    <text evidence="6">Homohexamer; trimer of dimers.</text>
</comment>
<sequence>MRLILSNDSRQKNTALKPGETMTSTSQPNQELTHVRADGSAHMVDVTEKSVTTRTALAEATVRTREDVIAMIFDADLPKGDALPVARVAGIMGAKRTPEIIPLCHPLPLGKITVDFERGTDFVRIEASVKTRGVTGVEMEALTAVSSAALTVFDMIKAVDKHAVITDIRVLEKSGGKSGDWSVREDS</sequence>
<protein>
    <recommendedName>
        <fullName evidence="3 6">Cyclic pyranopterin monophosphate synthase</fullName>
        <ecNumber evidence="3 6">4.6.1.17</ecNumber>
    </recommendedName>
    <alternativeName>
        <fullName evidence="6">Molybdenum cofactor biosynthesis protein C</fullName>
    </alternativeName>
</protein>
<feature type="region of interest" description="Disordered" evidence="7">
    <location>
        <begin position="1"/>
        <end position="29"/>
    </location>
</feature>
<comment type="pathway">
    <text evidence="2 6">Cofactor biosynthesis; molybdopterin biosynthesis.</text>
</comment>
<evidence type="ECO:0000256" key="5">
    <source>
        <dbReference type="ARBA" id="ARBA00023239"/>
    </source>
</evidence>
<dbReference type="Pfam" id="PF01967">
    <property type="entry name" value="MoaC"/>
    <property type="match status" value="1"/>
</dbReference>
<dbReference type="HOGENOM" id="CLU_074693_1_1_11"/>
<keyword evidence="5 6" id="KW-0456">Lyase</keyword>
<comment type="function">
    <text evidence="6">Catalyzes the conversion of (8S)-3',8-cyclo-7,8-dihydroguanosine 5'-triphosphate to cyclic pyranopterin monophosphate (cPMP).</text>
</comment>
<accession>D2NRK2</accession>
<evidence type="ECO:0000313" key="10">
    <source>
        <dbReference type="Proteomes" id="UP000001883"/>
    </source>
</evidence>
<keyword evidence="4 6" id="KW-0501">Molybdenum cofactor biosynthesis</keyword>
<dbReference type="InterPro" id="IPR036522">
    <property type="entry name" value="MoaC_sf"/>
</dbReference>
<organism evidence="9 10">
    <name type="scientific">Rothia mucilaginosa (strain DY-18)</name>
    <name type="common">Stomatococcus mucilaginosus</name>
    <dbReference type="NCBI Taxonomy" id="680646"/>
    <lineage>
        <taxon>Bacteria</taxon>
        <taxon>Bacillati</taxon>
        <taxon>Actinomycetota</taxon>
        <taxon>Actinomycetes</taxon>
        <taxon>Micrococcales</taxon>
        <taxon>Micrococcaceae</taxon>
        <taxon>Rothia</taxon>
    </lineage>
</organism>
<keyword evidence="10" id="KW-1185">Reference proteome</keyword>
<dbReference type="HAMAP" id="MF_01224_B">
    <property type="entry name" value="MoaC_B"/>
    <property type="match status" value="1"/>
</dbReference>
<feature type="domain" description="Molybdopterin cofactor biosynthesis C (MoaC)" evidence="8">
    <location>
        <begin position="43"/>
        <end position="176"/>
    </location>
</feature>
<dbReference type="SUPFAM" id="SSF55040">
    <property type="entry name" value="Molybdenum cofactor biosynthesis protein C, MoaC"/>
    <property type="match status" value="1"/>
</dbReference>
<dbReference type="EMBL" id="AP011540">
    <property type="protein sequence ID" value="BAI64278.1"/>
    <property type="molecule type" value="Genomic_DNA"/>
</dbReference>
<reference evidence="10" key="1">
    <citation type="submission" date="2009-07" db="EMBL/GenBank/DDBJ databases">
        <title>Complete genome sequence of Rothia mucilaginosa DJ.</title>
        <authorList>
            <person name="Yamane K."/>
            <person name="Nambu T."/>
            <person name="Mashimo C."/>
            <person name="Sugimori C."/>
            <person name="Yamanaka T."/>
            <person name="Leung K."/>
            <person name="Fukushima H."/>
        </authorList>
    </citation>
    <scope>NUCLEOTIDE SEQUENCE [LARGE SCALE GENOMIC DNA]</scope>
    <source>
        <strain evidence="10">DY-18</strain>
    </source>
</reference>
<proteinExistence type="inferred from homology"/>
<dbReference type="AlphaFoldDB" id="D2NRK2"/>
<reference evidence="9 10" key="2">
    <citation type="journal article" date="2010" name="J Osaka Dent Univ">
        <title>Isolation and identification of Rothia mucilaginosa from persistent apical periodontitis lesions.</title>
        <authorList>
            <person name="Yamane K."/>
            <person name="Yoshida M."/>
            <person name="Fujihira T."/>
            <person name="Baba T."/>
            <person name="Tsuji N."/>
            <person name="Hayashi H."/>
            <person name="Sugimori C."/>
            <person name="Yamanaka T."/>
            <person name="Mashimo C."/>
            <person name="Nambu T."/>
            <person name="Kawai H."/>
            <person name="Fukushima H."/>
        </authorList>
    </citation>
    <scope>NUCLEOTIDE SEQUENCE [LARGE SCALE GENOMIC DNA]</scope>
    <source>
        <strain evidence="9 10">DY-18</strain>
    </source>
</reference>
<comment type="catalytic activity">
    <reaction evidence="1 6">
        <text>(8S)-3',8-cyclo-7,8-dihydroguanosine 5'-triphosphate = cyclic pyranopterin phosphate + diphosphate</text>
        <dbReference type="Rhea" id="RHEA:49580"/>
        <dbReference type="ChEBI" id="CHEBI:33019"/>
        <dbReference type="ChEBI" id="CHEBI:59648"/>
        <dbReference type="ChEBI" id="CHEBI:131766"/>
        <dbReference type="EC" id="4.6.1.17"/>
    </reaction>
</comment>
<dbReference type="CDD" id="cd01420">
    <property type="entry name" value="MoaC_PE"/>
    <property type="match status" value="1"/>
</dbReference>
<evidence type="ECO:0000256" key="3">
    <source>
        <dbReference type="ARBA" id="ARBA00012575"/>
    </source>
</evidence>
<comment type="similarity">
    <text evidence="6">Belongs to the MoaC family.</text>
</comment>
<dbReference type="STRING" id="680646.RMDY18_04460"/>
<dbReference type="GO" id="GO:0006777">
    <property type="term" value="P:Mo-molybdopterin cofactor biosynthetic process"/>
    <property type="evidence" value="ECO:0007669"/>
    <property type="project" value="UniProtKB-UniRule"/>
</dbReference>
<dbReference type="InterPro" id="IPR002820">
    <property type="entry name" value="Mopterin_CF_biosynth-C_dom"/>
</dbReference>
<dbReference type="PANTHER" id="PTHR22960">
    <property type="entry name" value="MOLYBDOPTERIN COFACTOR SYNTHESIS PROTEIN A"/>
    <property type="match status" value="1"/>
</dbReference>
<feature type="binding site" evidence="6">
    <location>
        <begin position="103"/>
        <end position="105"/>
    </location>
    <ligand>
        <name>substrate</name>
    </ligand>
</feature>
<dbReference type="InterPro" id="IPR050105">
    <property type="entry name" value="MoCo_biosynth_MoaA/MoaC"/>
</dbReference>
<feature type="active site" evidence="6">
    <location>
        <position position="154"/>
    </location>
</feature>
<feature type="binding site" evidence="6">
    <location>
        <begin position="139"/>
        <end position="140"/>
    </location>
    <ligand>
        <name>substrate</name>
    </ligand>
</feature>
<evidence type="ECO:0000259" key="8">
    <source>
        <dbReference type="Pfam" id="PF01967"/>
    </source>
</evidence>
<dbReference type="EC" id="4.6.1.17" evidence="3 6"/>
<dbReference type="InterPro" id="IPR047594">
    <property type="entry name" value="MoaC_bact/euk"/>
</dbReference>
<evidence type="ECO:0000256" key="6">
    <source>
        <dbReference type="HAMAP-Rule" id="MF_01224"/>
    </source>
</evidence>
<evidence type="ECO:0000256" key="4">
    <source>
        <dbReference type="ARBA" id="ARBA00023150"/>
    </source>
</evidence>
<evidence type="ECO:0000256" key="1">
    <source>
        <dbReference type="ARBA" id="ARBA00001637"/>
    </source>
</evidence>
<dbReference type="NCBIfam" id="TIGR00581">
    <property type="entry name" value="moaC"/>
    <property type="match status" value="1"/>
</dbReference>
<gene>
    <name evidence="6" type="primary">moaC</name>
    <name evidence="9" type="ordered locus">RMDY18_04460</name>
</gene>
<dbReference type="InterPro" id="IPR023045">
    <property type="entry name" value="MoaC"/>
</dbReference>
<dbReference type="UniPathway" id="UPA00344"/>
<name>D2NRK2_ROTMD</name>
<dbReference type="Gene3D" id="3.30.70.640">
    <property type="entry name" value="Molybdopterin cofactor biosynthesis C (MoaC) domain"/>
    <property type="match status" value="1"/>
</dbReference>
<dbReference type="KEGG" id="rmu:RMDY18_04460"/>